<keyword evidence="1" id="KW-1133">Transmembrane helix</keyword>
<proteinExistence type="predicted"/>
<reference evidence="2 3" key="1">
    <citation type="submission" date="2019-03" db="EMBL/GenBank/DDBJ databases">
        <title>Single cell metagenomics reveals metabolic interactions within the superorganism composed of flagellate Streblomastix strix and complex community of Bacteroidetes bacteria on its surface.</title>
        <authorList>
            <person name="Treitli S.C."/>
            <person name="Kolisko M."/>
            <person name="Husnik F."/>
            <person name="Keeling P."/>
            <person name="Hampl V."/>
        </authorList>
    </citation>
    <scope>NUCLEOTIDE SEQUENCE [LARGE SCALE GENOMIC DNA]</scope>
    <source>
        <strain evidence="2">ST1C</strain>
    </source>
</reference>
<dbReference type="Proteomes" id="UP000324800">
    <property type="component" value="Unassembled WGS sequence"/>
</dbReference>
<feature type="non-terminal residue" evidence="2">
    <location>
        <position position="1"/>
    </location>
</feature>
<feature type="transmembrane region" description="Helical" evidence="1">
    <location>
        <begin position="20"/>
        <end position="47"/>
    </location>
</feature>
<protein>
    <submittedName>
        <fullName evidence="2">Uncharacterized protein</fullName>
    </submittedName>
</protein>
<organism evidence="2 3">
    <name type="scientific">Streblomastix strix</name>
    <dbReference type="NCBI Taxonomy" id="222440"/>
    <lineage>
        <taxon>Eukaryota</taxon>
        <taxon>Metamonada</taxon>
        <taxon>Preaxostyla</taxon>
        <taxon>Oxymonadida</taxon>
        <taxon>Streblomastigidae</taxon>
        <taxon>Streblomastix</taxon>
    </lineage>
</organism>
<dbReference type="AlphaFoldDB" id="A0A5J4TM79"/>
<sequence>AIVILEVIIEEEQKEEGKGFPIGAIVGIAVGALATIAVIIIIVIVAFKTKKPAISYGSELRARDLPMEIKYQQNSHSLDEFNKEMESNNW</sequence>
<keyword evidence="1" id="KW-0472">Membrane</keyword>
<evidence type="ECO:0000313" key="2">
    <source>
        <dbReference type="EMBL" id="KAA6358873.1"/>
    </source>
</evidence>
<dbReference type="EMBL" id="SNRW01029233">
    <property type="protein sequence ID" value="KAA6358873.1"/>
    <property type="molecule type" value="Genomic_DNA"/>
</dbReference>
<accession>A0A5J4TM79</accession>
<evidence type="ECO:0000313" key="3">
    <source>
        <dbReference type="Proteomes" id="UP000324800"/>
    </source>
</evidence>
<comment type="caution">
    <text evidence="2">The sequence shown here is derived from an EMBL/GenBank/DDBJ whole genome shotgun (WGS) entry which is preliminary data.</text>
</comment>
<name>A0A5J4TM79_9EUKA</name>
<gene>
    <name evidence="2" type="ORF">EZS28_045601</name>
</gene>
<evidence type="ECO:0000256" key="1">
    <source>
        <dbReference type="SAM" id="Phobius"/>
    </source>
</evidence>
<keyword evidence="1" id="KW-0812">Transmembrane</keyword>